<protein>
    <recommendedName>
        <fullName evidence="3">DNA-binding protein</fullName>
    </recommendedName>
</protein>
<evidence type="ECO:0008006" key="3">
    <source>
        <dbReference type="Google" id="ProtNLM"/>
    </source>
</evidence>
<evidence type="ECO:0000313" key="2">
    <source>
        <dbReference type="Proteomes" id="UP001307760"/>
    </source>
</evidence>
<dbReference type="RefSeq" id="WP_330821320.1">
    <property type="nucleotide sequence ID" value="NZ_JAZBJP010000002.1"/>
</dbReference>
<evidence type="ECO:0000313" key="1">
    <source>
        <dbReference type="EMBL" id="MEE4419615.1"/>
    </source>
</evidence>
<organism evidence="1 2">
    <name type="scientific">Streptomyces bugieae</name>
    <dbReference type="NCBI Taxonomy" id="3098223"/>
    <lineage>
        <taxon>Bacteria</taxon>
        <taxon>Bacillati</taxon>
        <taxon>Actinomycetota</taxon>
        <taxon>Actinomycetes</taxon>
        <taxon>Kitasatosporales</taxon>
        <taxon>Streptomycetaceae</taxon>
        <taxon>Streptomyces</taxon>
    </lineage>
</organism>
<reference evidence="1 2" key="1">
    <citation type="submission" date="2023-12" db="EMBL/GenBank/DDBJ databases">
        <title>30 novel species of actinomycetes from the DSMZ collection.</title>
        <authorList>
            <person name="Nouioui I."/>
        </authorList>
    </citation>
    <scope>NUCLEOTIDE SEQUENCE [LARGE SCALE GENOMIC DNA]</scope>
    <source>
        <strain evidence="1 2">DSM 41528</strain>
    </source>
</reference>
<gene>
    <name evidence="1" type="ORF">V2J85_09640</name>
</gene>
<keyword evidence="2" id="KW-1185">Reference proteome</keyword>
<dbReference type="Proteomes" id="UP001307760">
    <property type="component" value="Unassembled WGS sequence"/>
</dbReference>
<comment type="caution">
    <text evidence="1">The sequence shown here is derived from an EMBL/GenBank/DDBJ whole genome shotgun (WGS) entry which is preliminary data.</text>
</comment>
<name>A0ABU7NL63_9ACTN</name>
<accession>A0ABU7NL63</accession>
<dbReference type="EMBL" id="JAZBJP010000002">
    <property type="protein sequence ID" value="MEE4419615.1"/>
    <property type="molecule type" value="Genomic_DNA"/>
</dbReference>
<proteinExistence type="predicted"/>
<sequence length="108" mass="11987">MTTNELDNPVSGASVVIDQTLLERLVAAVETVSLAQLPDNLRAYTPAEAGRLLGKTENWVTEAIQARRVPFTYVGKSPRMTADHIRWVLENGEVQPNQFSRRRTPIAA</sequence>